<evidence type="ECO:0000313" key="1">
    <source>
        <dbReference type="EMBL" id="KAJ7540108.1"/>
    </source>
</evidence>
<protein>
    <submittedName>
        <fullName evidence="1">Uncharacterized protein</fullName>
    </submittedName>
</protein>
<comment type="caution">
    <text evidence="1">The sequence shown here is derived from an EMBL/GenBank/DDBJ whole genome shotgun (WGS) entry which is preliminary data.</text>
</comment>
<keyword evidence="2" id="KW-1185">Reference proteome</keyword>
<gene>
    <name evidence="1" type="ORF">O6H91_10G001600</name>
</gene>
<dbReference type="EMBL" id="CM055101">
    <property type="protein sequence ID" value="KAJ7540108.1"/>
    <property type="molecule type" value="Genomic_DNA"/>
</dbReference>
<dbReference type="Proteomes" id="UP001162992">
    <property type="component" value="Chromosome 10"/>
</dbReference>
<reference evidence="2" key="1">
    <citation type="journal article" date="2024" name="Proc. Natl. Acad. Sci. U.S.A.">
        <title>Extraordinary preservation of gene collinearity over three hundred million years revealed in homosporous lycophytes.</title>
        <authorList>
            <person name="Li C."/>
            <person name="Wickell D."/>
            <person name="Kuo L.Y."/>
            <person name="Chen X."/>
            <person name="Nie B."/>
            <person name="Liao X."/>
            <person name="Peng D."/>
            <person name="Ji J."/>
            <person name="Jenkins J."/>
            <person name="Williams M."/>
            <person name="Shu S."/>
            <person name="Plott C."/>
            <person name="Barry K."/>
            <person name="Rajasekar S."/>
            <person name="Grimwood J."/>
            <person name="Han X."/>
            <person name="Sun S."/>
            <person name="Hou Z."/>
            <person name="He W."/>
            <person name="Dai G."/>
            <person name="Sun C."/>
            <person name="Schmutz J."/>
            <person name="Leebens-Mack J.H."/>
            <person name="Li F.W."/>
            <person name="Wang L."/>
        </authorList>
    </citation>
    <scope>NUCLEOTIDE SEQUENCE [LARGE SCALE GENOMIC DNA]</scope>
    <source>
        <strain evidence="2">cv. PW_Plant_1</strain>
    </source>
</reference>
<accession>A0ACC2CDN2</accession>
<organism evidence="1 2">
    <name type="scientific">Diphasiastrum complanatum</name>
    <name type="common">Issler's clubmoss</name>
    <name type="synonym">Lycopodium complanatum</name>
    <dbReference type="NCBI Taxonomy" id="34168"/>
    <lineage>
        <taxon>Eukaryota</taxon>
        <taxon>Viridiplantae</taxon>
        <taxon>Streptophyta</taxon>
        <taxon>Embryophyta</taxon>
        <taxon>Tracheophyta</taxon>
        <taxon>Lycopodiopsida</taxon>
        <taxon>Lycopodiales</taxon>
        <taxon>Lycopodiaceae</taxon>
        <taxon>Lycopodioideae</taxon>
        <taxon>Diphasiastrum</taxon>
    </lineage>
</organism>
<proteinExistence type="predicted"/>
<name>A0ACC2CDN2_DIPCM</name>
<evidence type="ECO:0000313" key="2">
    <source>
        <dbReference type="Proteomes" id="UP001162992"/>
    </source>
</evidence>
<sequence>MIRRLVELGAEKPTCILPRIKVEMISGHMPCKLVSLRRGLLGCIVHSCIFIRADTGETWEVPAFHTVFNGFVFDSMETDGLSTSPSVFDGAPAKVVFDPTGCGNTFCGGFLAGWL</sequence>